<sequence length="75" mass="8817">MKEKRELSVVQEKKKRWKTINALTLKEKVLMRVKDVEWLSLLWDGWWLDLDVATQMVVSSCLDAIDCGSNNRSHN</sequence>
<name>A0AAN9LSM1_CANGL</name>
<reference evidence="1 2" key="1">
    <citation type="submission" date="2024-01" db="EMBL/GenBank/DDBJ databases">
        <title>The genomes of 5 underutilized Papilionoideae crops provide insights into root nodulation and disease resistanc.</title>
        <authorList>
            <person name="Jiang F."/>
        </authorList>
    </citation>
    <scope>NUCLEOTIDE SEQUENCE [LARGE SCALE GENOMIC DNA]</scope>
    <source>
        <strain evidence="1">LVBAO_FW01</strain>
        <tissue evidence="1">Leaves</tissue>
    </source>
</reference>
<evidence type="ECO:0000313" key="1">
    <source>
        <dbReference type="EMBL" id="KAK7338828.1"/>
    </source>
</evidence>
<organism evidence="1 2">
    <name type="scientific">Canavalia gladiata</name>
    <name type="common">Sword bean</name>
    <name type="synonym">Dolichos gladiatus</name>
    <dbReference type="NCBI Taxonomy" id="3824"/>
    <lineage>
        <taxon>Eukaryota</taxon>
        <taxon>Viridiplantae</taxon>
        <taxon>Streptophyta</taxon>
        <taxon>Embryophyta</taxon>
        <taxon>Tracheophyta</taxon>
        <taxon>Spermatophyta</taxon>
        <taxon>Magnoliopsida</taxon>
        <taxon>eudicotyledons</taxon>
        <taxon>Gunneridae</taxon>
        <taxon>Pentapetalae</taxon>
        <taxon>rosids</taxon>
        <taxon>fabids</taxon>
        <taxon>Fabales</taxon>
        <taxon>Fabaceae</taxon>
        <taxon>Papilionoideae</taxon>
        <taxon>50 kb inversion clade</taxon>
        <taxon>NPAAA clade</taxon>
        <taxon>indigoferoid/millettioid clade</taxon>
        <taxon>Phaseoleae</taxon>
        <taxon>Canavalia</taxon>
    </lineage>
</organism>
<comment type="caution">
    <text evidence="1">The sequence shown here is derived from an EMBL/GenBank/DDBJ whole genome shotgun (WGS) entry which is preliminary data.</text>
</comment>
<evidence type="ECO:0000313" key="2">
    <source>
        <dbReference type="Proteomes" id="UP001367508"/>
    </source>
</evidence>
<dbReference type="EMBL" id="JAYMYQ010000004">
    <property type="protein sequence ID" value="KAK7338828.1"/>
    <property type="molecule type" value="Genomic_DNA"/>
</dbReference>
<dbReference type="Proteomes" id="UP001367508">
    <property type="component" value="Unassembled WGS sequence"/>
</dbReference>
<dbReference type="AlphaFoldDB" id="A0AAN9LSM1"/>
<gene>
    <name evidence="1" type="ORF">VNO77_19460</name>
</gene>
<protein>
    <submittedName>
        <fullName evidence="1">Uncharacterized protein</fullName>
    </submittedName>
</protein>
<proteinExistence type="predicted"/>
<keyword evidence="2" id="KW-1185">Reference proteome</keyword>
<accession>A0AAN9LSM1</accession>